<dbReference type="Proteomes" id="UP000767854">
    <property type="component" value="Unassembled WGS sequence"/>
</dbReference>
<name>A0ABS2MNB8_9FIRM</name>
<reference evidence="1 2" key="1">
    <citation type="submission" date="2021-01" db="EMBL/GenBank/DDBJ databases">
        <title>Genomic Encyclopedia of Type Strains, Phase IV (KMG-IV): sequencing the most valuable type-strain genomes for metagenomic binning, comparative biology and taxonomic classification.</title>
        <authorList>
            <person name="Goeker M."/>
        </authorList>
    </citation>
    <scope>NUCLEOTIDE SEQUENCE [LARGE SCALE GENOMIC DNA]</scope>
    <source>
        <strain evidence="1 2">DSM 24436</strain>
    </source>
</reference>
<evidence type="ECO:0000313" key="2">
    <source>
        <dbReference type="Proteomes" id="UP000767854"/>
    </source>
</evidence>
<proteinExistence type="predicted"/>
<dbReference type="RefSeq" id="WP_204661670.1">
    <property type="nucleotide sequence ID" value="NZ_JAFBDT010000002.1"/>
</dbReference>
<protein>
    <submittedName>
        <fullName evidence="1">Transcriptional regulator of viral defense system</fullName>
    </submittedName>
</protein>
<evidence type="ECO:0000313" key="1">
    <source>
        <dbReference type="EMBL" id="MBM7560885.1"/>
    </source>
</evidence>
<dbReference type="EMBL" id="JAFBDT010000002">
    <property type="protein sequence ID" value="MBM7560885.1"/>
    <property type="molecule type" value="Genomic_DNA"/>
</dbReference>
<gene>
    <name evidence="1" type="ORF">JOC49_000399</name>
</gene>
<comment type="caution">
    <text evidence="1">The sequence shown here is derived from an EMBL/GenBank/DDBJ whole genome shotgun (WGS) entry which is preliminary data.</text>
</comment>
<accession>A0ABS2MNB8</accession>
<sequence length="254" mass="29279">MYKKINDSKEEKAFDEILRYSSFKGTDIIDVTGSERMGYLYLKRWVEEGRVIRYPFNLYSPVNPATAKPKMNLHEAVCQLEENAYLCELSAARFHGLIVPEDNCIYLASNKRFREVVYEGWTIKYKRYSEQEACAVSGLARYSSYTQTIMDLINAFPKCMTWEAFLVFLRNTGPLACHRVLTILKGVDNRNLNKKVGWLVDVGLLKVDDPSALMAYCIRHISKTKLVLCHCTEESGVYNEKWKLISPLLTNTNI</sequence>
<organism evidence="1 2">
    <name type="scientific">Fusibacter tunisiensis</name>
    <dbReference type="NCBI Taxonomy" id="1008308"/>
    <lineage>
        <taxon>Bacteria</taxon>
        <taxon>Bacillati</taxon>
        <taxon>Bacillota</taxon>
        <taxon>Clostridia</taxon>
        <taxon>Eubacteriales</taxon>
        <taxon>Eubacteriales Family XII. Incertae Sedis</taxon>
        <taxon>Fusibacter</taxon>
    </lineage>
</organism>
<keyword evidence="2" id="KW-1185">Reference proteome</keyword>